<dbReference type="AlphaFoldDB" id="A0A5Q0BJ44"/>
<dbReference type="InParanoid" id="A0A5Q0BJ44"/>
<dbReference type="RefSeq" id="WP_153248212.1">
    <property type="nucleotide sequence ID" value="NZ_CP044205.1"/>
</dbReference>
<evidence type="ECO:0008006" key="3">
    <source>
        <dbReference type="Google" id="ProtNLM"/>
    </source>
</evidence>
<accession>A0A5Q0BJ44</accession>
<sequence>MADNTLRLDLNSPVFQRDLFVLEKAEQTALLSTLKRLSTMSWPQVYADRGLKWEAIHSRQGPNGQRLYSFRASKVFRVLGYRDGPWLRILSLHADHDSAYH</sequence>
<evidence type="ECO:0000313" key="1">
    <source>
        <dbReference type="EMBL" id="QFY42231.1"/>
    </source>
</evidence>
<dbReference type="EMBL" id="CP044205">
    <property type="protein sequence ID" value="QFY42231.1"/>
    <property type="molecule type" value="Genomic_DNA"/>
</dbReference>
<keyword evidence="2" id="KW-1185">Reference proteome</keyword>
<gene>
    <name evidence="1" type="ORF">F6R98_05995</name>
</gene>
<reference evidence="1 2" key="1">
    <citation type="submission" date="2019-09" db="EMBL/GenBank/DDBJ databases">
        <title>Ecophysiology of the spiral-shaped methanotroph Methylospira mobilis as revealed by the complete genome sequence.</title>
        <authorList>
            <person name="Oshkin I.Y."/>
            <person name="Dedysh S.N."/>
            <person name="Miroshnikov K."/>
            <person name="Danilova O.V."/>
            <person name="Hakobyan A."/>
            <person name="Liesack W."/>
        </authorList>
    </citation>
    <scope>NUCLEOTIDE SEQUENCE [LARGE SCALE GENOMIC DNA]</scope>
    <source>
        <strain evidence="1 2">Shm1</strain>
    </source>
</reference>
<organism evidence="1 2">
    <name type="scientific">Candidatus Methylospira mobilis</name>
    <dbReference type="NCBI Taxonomy" id="1808979"/>
    <lineage>
        <taxon>Bacteria</taxon>
        <taxon>Pseudomonadati</taxon>
        <taxon>Pseudomonadota</taxon>
        <taxon>Gammaproteobacteria</taxon>
        <taxon>Methylococcales</taxon>
        <taxon>Methylococcaceae</taxon>
        <taxon>Candidatus Methylospira</taxon>
    </lineage>
</organism>
<name>A0A5Q0BJ44_9GAMM</name>
<protein>
    <recommendedName>
        <fullName evidence="3">Cytotoxic translational repressor of toxin-antitoxin stability system</fullName>
    </recommendedName>
</protein>
<dbReference type="OrthoDB" id="425602at2"/>
<proteinExistence type="predicted"/>
<dbReference type="Proteomes" id="UP000325755">
    <property type="component" value="Chromosome"/>
</dbReference>
<evidence type="ECO:0000313" key="2">
    <source>
        <dbReference type="Proteomes" id="UP000325755"/>
    </source>
</evidence>
<dbReference type="KEGG" id="mmob:F6R98_05995"/>